<sequence length="273" mass="31149">IQVAPPRSSKRSYLVANIKERLEELKPNLANEEDGAEEDKTAMKKFNRQRRQAIEELMDSNSRDLSADLNKLLMIQGIMKIDFKTNADFAAYAKEKKQDKYGNPRRLPLSLKQELEEALEDFRDDGEFKKLKKKLMLINIDLEGVEERVVSVLLSLLDHMTVGKKQANEMRIQSGALSSICHLFKLSMNHDAHGYNKILFDTDALKNRCPDYIVEVGTGEDDLIVNLVAEVKGENSKKSGVSLDTYRLGLFGLHMLWKYKLKNSLVLQVEGMM</sequence>
<feature type="coiled-coil region" evidence="1">
    <location>
        <begin position="19"/>
        <end position="63"/>
    </location>
</feature>
<protein>
    <submittedName>
        <fullName evidence="2">Uncharacterized protein</fullName>
    </submittedName>
</protein>
<evidence type="ECO:0000313" key="2">
    <source>
        <dbReference type="EMBL" id="OBZ80400.1"/>
    </source>
</evidence>
<dbReference type="EMBL" id="LUGH01002180">
    <property type="protein sequence ID" value="OBZ80400.1"/>
    <property type="molecule type" value="Genomic_DNA"/>
</dbReference>
<dbReference type="InParanoid" id="A0A1C7MU82"/>
<evidence type="ECO:0000256" key="1">
    <source>
        <dbReference type="SAM" id="Coils"/>
    </source>
</evidence>
<keyword evidence="1" id="KW-0175">Coiled coil</keyword>
<organism evidence="2 3">
    <name type="scientific">Choanephora cucurbitarum</name>
    <dbReference type="NCBI Taxonomy" id="101091"/>
    <lineage>
        <taxon>Eukaryota</taxon>
        <taxon>Fungi</taxon>
        <taxon>Fungi incertae sedis</taxon>
        <taxon>Mucoromycota</taxon>
        <taxon>Mucoromycotina</taxon>
        <taxon>Mucoromycetes</taxon>
        <taxon>Mucorales</taxon>
        <taxon>Mucorineae</taxon>
        <taxon>Choanephoraceae</taxon>
        <taxon>Choanephoroideae</taxon>
        <taxon>Choanephora</taxon>
    </lineage>
</organism>
<keyword evidence="3" id="KW-1185">Reference proteome</keyword>
<gene>
    <name evidence="2" type="ORF">A0J61_11551</name>
</gene>
<accession>A0A1C7MU82</accession>
<dbReference type="AlphaFoldDB" id="A0A1C7MU82"/>
<proteinExistence type="predicted"/>
<reference evidence="2 3" key="1">
    <citation type="submission" date="2016-03" db="EMBL/GenBank/DDBJ databases">
        <title>Choanephora cucurbitarum.</title>
        <authorList>
            <person name="Min B."/>
            <person name="Park H."/>
            <person name="Park J.-H."/>
            <person name="Shin H.-D."/>
            <person name="Choi I.-G."/>
        </authorList>
    </citation>
    <scope>NUCLEOTIDE SEQUENCE [LARGE SCALE GENOMIC DNA]</scope>
    <source>
        <strain evidence="2 3">KUS-F28377</strain>
    </source>
</reference>
<feature type="non-terminal residue" evidence="2">
    <location>
        <position position="1"/>
    </location>
</feature>
<name>A0A1C7MU82_9FUNG</name>
<evidence type="ECO:0000313" key="3">
    <source>
        <dbReference type="Proteomes" id="UP000093000"/>
    </source>
</evidence>
<dbReference type="Proteomes" id="UP000093000">
    <property type="component" value="Unassembled WGS sequence"/>
</dbReference>
<dbReference type="OrthoDB" id="2299396at2759"/>
<comment type="caution">
    <text evidence="2">The sequence shown here is derived from an EMBL/GenBank/DDBJ whole genome shotgun (WGS) entry which is preliminary data.</text>
</comment>